<dbReference type="InterPro" id="IPR000010">
    <property type="entry name" value="Cystatin_dom"/>
</dbReference>
<evidence type="ECO:0000256" key="11">
    <source>
        <dbReference type="ARBA" id="ARBA00023180"/>
    </source>
</evidence>
<dbReference type="GO" id="GO:0051918">
    <property type="term" value="P:negative regulation of fibrinolysis"/>
    <property type="evidence" value="ECO:0007669"/>
    <property type="project" value="TreeGrafter"/>
</dbReference>
<evidence type="ECO:0000256" key="16">
    <source>
        <dbReference type="SAM" id="SignalP"/>
    </source>
</evidence>
<evidence type="ECO:0000259" key="17">
    <source>
        <dbReference type="SMART" id="SM00043"/>
    </source>
</evidence>
<dbReference type="AlphaFoldDB" id="A0A6P9DUJ1"/>
<keyword evidence="8" id="KW-0186">Copper</keyword>
<keyword evidence="12" id="KW-0280">Fibrinolysis</keyword>
<evidence type="ECO:0000256" key="3">
    <source>
        <dbReference type="ARBA" id="ARBA00022674"/>
    </source>
</evidence>
<sequence length="533" mass="61467">MKLLACALFIVAWTTSCHALIVPEDCNDTRIEKDAEVALNLINQYRKEGYVFALFRVADAHYQHLNNASIAYLTLDVLETPCPVISRQHWSSCEQRPFLSITDLGQCKAVLYINELSQRKLLYAYNCTVSPVPPKIYECKRCPVRVTVLEDTEKHTEEANKILEKYRLESNESNYFKVEKVQKVFSAVADRTGFIVEFTIKETRCPRNTDTTSVSQCEFLPDGKANLGFCVGRIVKESGAPDVVVVDSCAIYDTQNLSRFHHHHHHPHHHFHHDSGEGRHHCNVTGQECRHHKHPHSHHHHHHRPHHHHHHPHRHHHHHHNHSHHHGHPHEYRDTQILGHYQVSPASPRGNHKSEQTQEEHPGIPPPPGPQYPSPPPGGPHHFPPSKYPQPPPWPPFPGPFPHRPDDYHRRPHRRFPKFDRRCRHHHHRSNDTACKREESGSSEDQDSFTTHHSFHRSRVDFVHRVPILSEHDVLQAPGANFRDHPLPDQGRHGKLIIQHFPEVSSGSKSCPGKPKYDLLPSFLSLFPTPSAH</sequence>
<keyword evidence="9" id="KW-0094">Blood coagulation</keyword>
<feature type="signal peptide" evidence="16">
    <location>
        <begin position="1"/>
        <end position="19"/>
    </location>
</feature>
<dbReference type="SUPFAM" id="SSF54403">
    <property type="entry name" value="Cystatin/monellin"/>
    <property type="match status" value="2"/>
</dbReference>
<keyword evidence="4" id="KW-0356">Hemostasis</keyword>
<keyword evidence="7" id="KW-0862">Zinc</keyword>
<feature type="domain" description="Cystatin" evidence="17">
    <location>
        <begin position="141"/>
        <end position="249"/>
    </location>
</feature>
<evidence type="ECO:0000256" key="9">
    <source>
        <dbReference type="ARBA" id="ARBA00023084"/>
    </source>
</evidence>
<keyword evidence="2" id="KW-0964">Secreted</keyword>
<organism evidence="18 19">
    <name type="scientific">Pantherophis guttatus</name>
    <name type="common">Corn snake</name>
    <name type="synonym">Elaphe guttata</name>
    <dbReference type="NCBI Taxonomy" id="94885"/>
    <lineage>
        <taxon>Eukaryota</taxon>
        <taxon>Metazoa</taxon>
        <taxon>Chordata</taxon>
        <taxon>Craniata</taxon>
        <taxon>Vertebrata</taxon>
        <taxon>Euteleostomi</taxon>
        <taxon>Lepidosauria</taxon>
        <taxon>Squamata</taxon>
        <taxon>Bifurcata</taxon>
        <taxon>Unidentata</taxon>
        <taxon>Episquamata</taxon>
        <taxon>Toxicofera</taxon>
        <taxon>Serpentes</taxon>
        <taxon>Colubroidea</taxon>
        <taxon>Colubridae</taxon>
        <taxon>Colubrinae</taxon>
        <taxon>Pantherophis</taxon>
    </lineage>
</organism>
<name>A0A6P9DUJ1_PANGU</name>
<proteinExistence type="predicted"/>
<evidence type="ECO:0000313" key="18">
    <source>
        <dbReference type="Proteomes" id="UP001652622"/>
    </source>
</evidence>
<protein>
    <recommendedName>
        <fullName evidence="13">Histidine-rich glycoprotein</fullName>
    </recommendedName>
    <alternativeName>
        <fullName evidence="14">Histidine-proline-rich glycoprotein</fullName>
    </alternativeName>
</protein>
<keyword evidence="6" id="KW-0677">Repeat</keyword>
<keyword evidence="5 16" id="KW-0732">Signal</keyword>
<dbReference type="GO" id="GO:0042730">
    <property type="term" value="P:fibrinolysis"/>
    <property type="evidence" value="ECO:0007669"/>
    <property type="project" value="UniProtKB-KW"/>
</dbReference>
<dbReference type="GO" id="GO:0072562">
    <property type="term" value="C:blood microparticle"/>
    <property type="evidence" value="ECO:0007669"/>
    <property type="project" value="TreeGrafter"/>
</dbReference>
<dbReference type="InterPro" id="IPR050735">
    <property type="entry name" value="Kininogen_Fetuin_HRG"/>
</dbReference>
<gene>
    <name evidence="19" type="primary">HRG</name>
</gene>
<dbReference type="OMA" id="GKGHFPF"/>
<dbReference type="Gene3D" id="3.10.450.10">
    <property type="match status" value="2"/>
</dbReference>
<keyword evidence="10" id="KW-1015">Disulfide bond</keyword>
<evidence type="ECO:0000256" key="8">
    <source>
        <dbReference type="ARBA" id="ARBA00023008"/>
    </source>
</evidence>
<keyword evidence="3" id="KW-0358">Heparin-binding</keyword>
<evidence type="ECO:0000256" key="10">
    <source>
        <dbReference type="ARBA" id="ARBA00023157"/>
    </source>
</evidence>
<evidence type="ECO:0000256" key="4">
    <source>
        <dbReference type="ARBA" id="ARBA00022696"/>
    </source>
</evidence>
<feature type="compositionally biased region" description="Basic residues" evidence="15">
    <location>
        <begin position="410"/>
        <end position="429"/>
    </location>
</feature>
<feature type="region of interest" description="Disordered" evidence="15">
    <location>
        <begin position="263"/>
        <end position="454"/>
    </location>
</feature>
<reference evidence="19" key="1">
    <citation type="submission" date="2025-08" db="UniProtKB">
        <authorList>
            <consortium name="RefSeq"/>
        </authorList>
    </citation>
    <scope>IDENTIFICATION</scope>
    <source>
        <tissue evidence="19">Blood</tissue>
    </source>
</reference>
<accession>A0A6P9DUJ1</accession>
<dbReference type="GO" id="GO:0004869">
    <property type="term" value="F:cysteine-type endopeptidase inhibitor activity"/>
    <property type="evidence" value="ECO:0007669"/>
    <property type="project" value="InterPro"/>
</dbReference>
<feature type="compositionally biased region" description="Basic and acidic residues" evidence="15">
    <location>
        <begin position="430"/>
        <end position="440"/>
    </location>
</feature>
<dbReference type="GO" id="GO:0008270">
    <property type="term" value="F:zinc ion binding"/>
    <property type="evidence" value="ECO:0007669"/>
    <property type="project" value="TreeGrafter"/>
</dbReference>
<keyword evidence="18" id="KW-1185">Reference proteome</keyword>
<dbReference type="PANTHER" id="PTHR13814">
    <property type="entry name" value="FETUIN"/>
    <property type="match status" value="1"/>
</dbReference>
<evidence type="ECO:0000256" key="15">
    <source>
        <dbReference type="SAM" id="MobiDB-lite"/>
    </source>
</evidence>
<dbReference type="GO" id="GO:0004867">
    <property type="term" value="F:serine-type endopeptidase inhibitor activity"/>
    <property type="evidence" value="ECO:0007669"/>
    <property type="project" value="TreeGrafter"/>
</dbReference>
<feature type="compositionally biased region" description="Basic and acidic residues" evidence="15">
    <location>
        <begin position="352"/>
        <end position="362"/>
    </location>
</feature>
<feature type="chain" id="PRO_5028220536" description="Histidine-rich glycoprotein" evidence="16">
    <location>
        <begin position="20"/>
        <end position="533"/>
    </location>
</feature>
<feature type="compositionally biased region" description="Basic residues" evidence="15">
    <location>
        <begin position="263"/>
        <end position="272"/>
    </location>
</feature>
<evidence type="ECO:0000256" key="14">
    <source>
        <dbReference type="ARBA" id="ARBA00041330"/>
    </source>
</evidence>
<evidence type="ECO:0000256" key="2">
    <source>
        <dbReference type="ARBA" id="ARBA00022525"/>
    </source>
</evidence>
<dbReference type="GeneID" id="117678792"/>
<dbReference type="GO" id="GO:0008201">
    <property type="term" value="F:heparin binding"/>
    <property type="evidence" value="ECO:0007669"/>
    <property type="project" value="UniProtKB-KW"/>
</dbReference>
<comment type="subcellular location">
    <subcellularLocation>
        <location evidence="1">Secreted</location>
    </subcellularLocation>
</comment>
<evidence type="ECO:0000256" key="13">
    <source>
        <dbReference type="ARBA" id="ARBA00039613"/>
    </source>
</evidence>
<evidence type="ECO:0000256" key="6">
    <source>
        <dbReference type="ARBA" id="ARBA00022737"/>
    </source>
</evidence>
<dbReference type="InParanoid" id="A0A6P9DUJ1"/>
<dbReference type="PANTHER" id="PTHR13814:SF3">
    <property type="entry name" value="HISTIDINE-RICH GLYCOPROTEIN"/>
    <property type="match status" value="1"/>
</dbReference>
<evidence type="ECO:0000256" key="12">
    <source>
        <dbReference type="ARBA" id="ARBA00023281"/>
    </source>
</evidence>
<dbReference type="Proteomes" id="UP001652622">
    <property type="component" value="Unplaced"/>
</dbReference>
<dbReference type="GO" id="GO:0010543">
    <property type="term" value="P:regulation of platelet activation"/>
    <property type="evidence" value="ECO:0007669"/>
    <property type="project" value="TreeGrafter"/>
</dbReference>
<dbReference type="CTD" id="3273"/>
<evidence type="ECO:0000256" key="5">
    <source>
        <dbReference type="ARBA" id="ARBA00022729"/>
    </source>
</evidence>
<evidence type="ECO:0000256" key="7">
    <source>
        <dbReference type="ARBA" id="ARBA00022833"/>
    </source>
</evidence>
<evidence type="ECO:0000313" key="19">
    <source>
        <dbReference type="RefSeq" id="XP_034296186.1"/>
    </source>
</evidence>
<dbReference type="KEGG" id="pgut:117678792"/>
<dbReference type="GO" id="GO:0007596">
    <property type="term" value="P:blood coagulation"/>
    <property type="evidence" value="ECO:0007669"/>
    <property type="project" value="UniProtKB-KW"/>
</dbReference>
<dbReference type="SMART" id="SM00043">
    <property type="entry name" value="CY"/>
    <property type="match status" value="2"/>
</dbReference>
<dbReference type="PROSITE" id="PS51257">
    <property type="entry name" value="PROKAR_LIPOPROTEIN"/>
    <property type="match status" value="1"/>
</dbReference>
<feature type="compositionally biased region" description="Basic residues" evidence="15">
    <location>
        <begin position="290"/>
        <end position="328"/>
    </location>
</feature>
<keyword evidence="11" id="KW-0325">Glycoprotein</keyword>
<dbReference type="RefSeq" id="XP_034296186.1">
    <property type="nucleotide sequence ID" value="XM_034440295.2"/>
</dbReference>
<evidence type="ECO:0000256" key="1">
    <source>
        <dbReference type="ARBA" id="ARBA00004613"/>
    </source>
</evidence>
<dbReference type="InterPro" id="IPR046350">
    <property type="entry name" value="Cystatin_sf"/>
</dbReference>
<feature type="compositionally biased region" description="Pro residues" evidence="15">
    <location>
        <begin position="363"/>
        <end position="402"/>
    </location>
</feature>
<feature type="domain" description="Cystatin" evidence="17">
    <location>
        <begin position="16"/>
        <end position="128"/>
    </location>
</feature>
<dbReference type="Pfam" id="PF00666">
    <property type="entry name" value="Cathelicidins"/>
    <property type="match status" value="1"/>
</dbReference>